<dbReference type="InterPro" id="IPR040521">
    <property type="entry name" value="KDZ"/>
</dbReference>
<proteinExistence type="predicted"/>
<dbReference type="Pfam" id="PF18758">
    <property type="entry name" value="KDZ"/>
    <property type="match status" value="1"/>
</dbReference>
<dbReference type="EMBL" id="JAACJK010000172">
    <property type="protein sequence ID" value="KAF5319975.1"/>
    <property type="molecule type" value="Genomic_DNA"/>
</dbReference>
<feature type="domain" description="CxC2-like cysteine cluster KDZ transposase-associated" evidence="2">
    <location>
        <begin position="262"/>
        <end position="340"/>
    </location>
</feature>
<evidence type="ECO:0000313" key="4">
    <source>
        <dbReference type="Proteomes" id="UP000541558"/>
    </source>
</evidence>
<reference evidence="3 4" key="1">
    <citation type="journal article" date="2020" name="ISME J.">
        <title>Uncovering the hidden diversity of litter-decomposition mechanisms in mushroom-forming fungi.</title>
        <authorList>
            <person name="Floudas D."/>
            <person name="Bentzer J."/>
            <person name="Ahren D."/>
            <person name="Johansson T."/>
            <person name="Persson P."/>
            <person name="Tunlid A."/>
        </authorList>
    </citation>
    <scope>NUCLEOTIDE SEQUENCE [LARGE SCALE GENOMIC DNA]</scope>
    <source>
        <strain evidence="3 4">CBS 175.51</strain>
    </source>
</reference>
<feature type="coiled-coil region" evidence="1">
    <location>
        <begin position="872"/>
        <end position="899"/>
    </location>
</feature>
<sequence length="1136" mass="129550">MPPKAAFDRRGFKVSDLVVKRSKRGDKLKLVPATRAKLSSILPKPTKPSTAAGKRARTDDYKHDMHRMEPELGDCNSDDSGLGDTGPHFGEDWTEAKPDPKQVYKEDLFERHSGRNSQGYTTHEYMAAWKEAKLDLYLDEIVEAEALRSSICERCTNHKVVWRCLTCLGTPRLCQECCLVGHRTEPFHRVERWVADHWVPAWLWHVGTIICLGHGMQPCPRYQATREALEKRCTNINEVDDFSGDPSFGAKPAKTTIGSGEVVAFVHTNGYHHLPVFTCFCPTSPPDEVQYLRHSFYPTTSKSVSTVFTFEVLKHVHLLKVHTHMASDSYSDVLRRLTNSSFPLETIDRRRELARVWQQYNHLTNLKRNGFAHSGKGKTPSEGDLALFCPACPQVDVNIPENWKTLGSQWLYNRYLVTDGNFVLNHKVQKGSEDPIYLTDGAAYMTERNAYGKHLKTSREYVEAPLCSKHRAITDKNTPKKGYDSTGLVAVACARHGCFAPGAVVDMQKGERQMNVDYALAQALKLTNAKALPKSMLAYDINCQYCINFWTRISRSPKLQSGIPKDLVLHFLIGLFHVHGHKEECLHRFAPTYYPGAGVNSGEILESLWSTLNGAANMTRNMTRAHRSEMLDACMMDNNWRKLQGMVAYLIRRLDEAKLDQDNAMVAFRKLDTTASEDQRTAWTLLMDTANLDRNATNNESMDSYNMNAPKVDSRHVVQIRMMGEEKSGRKDQLGVADWVSLGIELQEAQIKLAALLRSQPHELPTGRKMKKSKTAQRRDVESARKAQAIIKLMNIFYEEAEDLFPDIKLDELQAQPWGNEEEACVCEDECICEEERERTKAFLRGSEAELSPVPLPSGFKQLPDGWAEVAEKEEVLRVAQAEEALEALRNDIVRKSRLYRANRGLAVGKRERTRGYDAINEVERSMRYHVKRYNSAFWALNQLGVADRYPRFEELTREHTIAVTTVYDPNKAGARDEELSWIWHLNVQGDSENSAYIEEVYRVSWIRAKSRADRWSEELTILKSEMEWFVRFTEYRRLKATNWAELSTTEGARSYAFRQADLWKRIGADAIIKFREKGGVQVGPITAHVKIEVKEEDLEGAGLHDPDGSQMDVDEEEFETKIEEDLDVKTAFYNL</sequence>
<dbReference type="Pfam" id="PF18803">
    <property type="entry name" value="CxC2"/>
    <property type="match status" value="1"/>
</dbReference>
<evidence type="ECO:0000313" key="3">
    <source>
        <dbReference type="EMBL" id="KAF5319975.1"/>
    </source>
</evidence>
<dbReference type="InterPro" id="IPR041457">
    <property type="entry name" value="CxC2_KDZ-assoc"/>
</dbReference>
<dbReference type="Proteomes" id="UP000541558">
    <property type="component" value="Unassembled WGS sequence"/>
</dbReference>
<name>A0A8H5F132_9AGAR</name>
<keyword evidence="4" id="KW-1185">Reference proteome</keyword>
<dbReference type="PANTHER" id="PTHR33096:SF1">
    <property type="entry name" value="CXC1-LIKE CYSTEINE CLUSTER ASSOCIATED WITH KDZ TRANSPOSASES DOMAIN-CONTAINING PROTEIN"/>
    <property type="match status" value="1"/>
</dbReference>
<dbReference type="PANTHER" id="PTHR33096">
    <property type="entry name" value="CXC2 DOMAIN-CONTAINING PROTEIN"/>
    <property type="match status" value="1"/>
</dbReference>
<dbReference type="OrthoDB" id="3143151at2759"/>
<dbReference type="AlphaFoldDB" id="A0A8H5F132"/>
<evidence type="ECO:0000259" key="2">
    <source>
        <dbReference type="Pfam" id="PF18803"/>
    </source>
</evidence>
<evidence type="ECO:0000256" key="1">
    <source>
        <dbReference type="SAM" id="Coils"/>
    </source>
</evidence>
<comment type="caution">
    <text evidence="3">The sequence shown here is derived from an EMBL/GenBank/DDBJ whole genome shotgun (WGS) entry which is preliminary data.</text>
</comment>
<organism evidence="3 4">
    <name type="scientific">Ephemerocybe angulata</name>
    <dbReference type="NCBI Taxonomy" id="980116"/>
    <lineage>
        <taxon>Eukaryota</taxon>
        <taxon>Fungi</taxon>
        <taxon>Dikarya</taxon>
        <taxon>Basidiomycota</taxon>
        <taxon>Agaricomycotina</taxon>
        <taxon>Agaricomycetes</taxon>
        <taxon>Agaricomycetidae</taxon>
        <taxon>Agaricales</taxon>
        <taxon>Agaricineae</taxon>
        <taxon>Psathyrellaceae</taxon>
        <taxon>Ephemerocybe</taxon>
    </lineage>
</organism>
<gene>
    <name evidence="3" type="ORF">D9611_011068</name>
</gene>
<accession>A0A8H5F132</accession>
<protein>
    <recommendedName>
        <fullName evidence="2">CxC2-like cysteine cluster KDZ transposase-associated domain-containing protein</fullName>
    </recommendedName>
</protein>
<keyword evidence="1" id="KW-0175">Coiled coil</keyword>
<dbReference type="CDD" id="cd19757">
    <property type="entry name" value="Bbox1"/>
    <property type="match status" value="1"/>
</dbReference>